<keyword evidence="7" id="KW-0156">Chromatin regulator</keyword>
<evidence type="ECO:0000256" key="8">
    <source>
        <dbReference type="ARBA" id="ARBA00023015"/>
    </source>
</evidence>
<evidence type="ECO:0000256" key="6">
    <source>
        <dbReference type="ARBA" id="ARBA00022833"/>
    </source>
</evidence>
<dbReference type="GO" id="GO:0000123">
    <property type="term" value="C:histone acetyltransferase complex"/>
    <property type="evidence" value="ECO:0007669"/>
    <property type="project" value="TreeGrafter"/>
</dbReference>
<dbReference type="InterPro" id="IPR035898">
    <property type="entry name" value="TAZ_dom_sf"/>
</dbReference>
<evidence type="ECO:0000313" key="19">
    <source>
        <dbReference type="Proteomes" id="UP001286313"/>
    </source>
</evidence>
<dbReference type="GO" id="GO:0031490">
    <property type="term" value="F:chromatin DNA binding"/>
    <property type="evidence" value="ECO:0007669"/>
    <property type="project" value="TreeGrafter"/>
</dbReference>
<dbReference type="SMART" id="SM00291">
    <property type="entry name" value="ZnF_ZZ"/>
    <property type="match status" value="1"/>
</dbReference>
<evidence type="ECO:0000259" key="15">
    <source>
        <dbReference type="PROSITE" id="PS50134"/>
    </source>
</evidence>
<dbReference type="GO" id="GO:0003713">
    <property type="term" value="F:transcription coactivator activity"/>
    <property type="evidence" value="ECO:0007669"/>
    <property type="project" value="TreeGrafter"/>
</dbReference>
<name>A0AAE1FEF3_PETCI</name>
<keyword evidence="4 13" id="KW-0479">Metal-binding</keyword>
<evidence type="ECO:0000256" key="2">
    <source>
        <dbReference type="ARBA" id="ARBA00013184"/>
    </source>
</evidence>
<reference evidence="18" key="1">
    <citation type="submission" date="2023-10" db="EMBL/GenBank/DDBJ databases">
        <title>Genome assemblies of two species of porcelain crab, Petrolisthes cinctipes and Petrolisthes manimaculis (Anomura: Porcellanidae).</title>
        <authorList>
            <person name="Angst P."/>
        </authorList>
    </citation>
    <scope>NUCLEOTIDE SEQUENCE</scope>
    <source>
        <strain evidence="18">PB745_01</strain>
        <tissue evidence="18">Gill</tissue>
    </source>
</reference>
<proteinExistence type="predicted"/>
<dbReference type="GO" id="GO:0005667">
    <property type="term" value="C:transcription regulator complex"/>
    <property type="evidence" value="ECO:0007669"/>
    <property type="project" value="TreeGrafter"/>
</dbReference>
<keyword evidence="8" id="KW-0805">Transcription regulation</keyword>
<evidence type="ECO:0000256" key="13">
    <source>
        <dbReference type="PROSITE-ProRule" id="PRU00203"/>
    </source>
</evidence>
<dbReference type="FunFam" id="3.30.60.90:FF:000003">
    <property type="entry name" value="E1A binding protein p300"/>
    <property type="match status" value="1"/>
</dbReference>
<evidence type="ECO:0000259" key="16">
    <source>
        <dbReference type="PROSITE" id="PS50135"/>
    </source>
</evidence>
<dbReference type="SUPFAM" id="SSF57933">
    <property type="entry name" value="TAZ domain"/>
    <property type="match status" value="1"/>
</dbReference>
<dbReference type="EC" id="2.3.1.48" evidence="2"/>
<keyword evidence="19" id="KW-1185">Reference proteome</keyword>
<keyword evidence="6 13" id="KW-0862">Zinc</keyword>
<keyword evidence="5 14" id="KW-0863">Zinc-finger</keyword>
<dbReference type="AlphaFoldDB" id="A0AAE1FEF3"/>
<dbReference type="Gene3D" id="3.30.60.90">
    <property type="match status" value="1"/>
</dbReference>
<comment type="subcellular location">
    <subcellularLocation>
        <location evidence="1">Nucleus</location>
    </subcellularLocation>
</comment>
<dbReference type="PANTHER" id="PTHR13808:SF1">
    <property type="entry name" value="HISTONE ACETYLTRANSFERASE"/>
    <property type="match status" value="1"/>
</dbReference>
<evidence type="ECO:0000256" key="1">
    <source>
        <dbReference type="ARBA" id="ARBA00004123"/>
    </source>
</evidence>
<dbReference type="EMBL" id="JAWQEG010002456">
    <property type="protein sequence ID" value="KAK3871879.1"/>
    <property type="molecule type" value="Genomic_DNA"/>
</dbReference>
<dbReference type="PANTHER" id="PTHR13808">
    <property type="entry name" value="CBP/P300-RELATED"/>
    <property type="match status" value="1"/>
</dbReference>
<dbReference type="InterPro" id="IPR000197">
    <property type="entry name" value="Znf_TAZ"/>
</dbReference>
<keyword evidence="3" id="KW-0808">Transferase</keyword>
<dbReference type="Gene3D" id="1.20.1020.10">
    <property type="entry name" value="TAZ domain"/>
    <property type="match status" value="1"/>
</dbReference>
<dbReference type="GO" id="GO:0005634">
    <property type="term" value="C:nucleus"/>
    <property type="evidence" value="ECO:0007669"/>
    <property type="project" value="UniProtKB-SubCell"/>
</dbReference>
<dbReference type="PROSITE" id="PS51727">
    <property type="entry name" value="CBP_P300_HAT"/>
    <property type="match status" value="1"/>
</dbReference>
<dbReference type="InterPro" id="IPR000433">
    <property type="entry name" value="Znf_ZZ"/>
</dbReference>
<sequence length="360" mass="41413">MDGRDTFLTLARKRHLEFSSLRRAKYSTMVMMYELHNQGQDRFVYTCNHCKAHVETRYHCQECDYLNLCTSCFKAEGHNHKMVKLGLDLEDDTETKYLNLQEARITSIERCIQFLVHASQCRDANCRLASCEKMKKVFTHVKICKRKNNIECVNCKQFIALCLYHARNCQVQKCDVLYCCSIKQKLRQQQTQLKSKMKRIIAAHMVASQPIRPLLPPAFPRDSPLSSLFLFLFHPLQPASLILREHVAVLTKAVLVHVPLLNHLWSPVLCRTLPQAPVVIEEANFSLDPPQLHEANISSDLSDESKRNEGRTPKTLTVPVSVLQLPANLETHHIMHSHRGEGYKDKLNKVFCALEGRIVT</sequence>
<dbReference type="GO" id="GO:0045944">
    <property type="term" value="P:positive regulation of transcription by RNA polymerase II"/>
    <property type="evidence" value="ECO:0007669"/>
    <property type="project" value="TreeGrafter"/>
</dbReference>
<dbReference type="InterPro" id="IPR031162">
    <property type="entry name" value="CBP_P300_HAT"/>
</dbReference>
<feature type="domain" description="ZZ-type" evidence="16">
    <location>
        <begin position="42"/>
        <end position="90"/>
    </location>
</feature>
<evidence type="ECO:0000256" key="12">
    <source>
        <dbReference type="ARBA" id="ARBA00048017"/>
    </source>
</evidence>
<evidence type="ECO:0000256" key="10">
    <source>
        <dbReference type="ARBA" id="ARBA00023163"/>
    </source>
</evidence>
<evidence type="ECO:0000259" key="17">
    <source>
        <dbReference type="PROSITE" id="PS51727"/>
    </source>
</evidence>
<evidence type="ECO:0000256" key="3">
    <source>
        <dbReference type="ARBA" id="ARBA00022679"/>
    </source>
</evidence>
<dbReference type="SUPFAM" id="SSF57850">
    <property type="entry name" value="RING/U-box"/>
    <property type="match status" value="1"/>
</dbReference>
<dbReference type="PROSITE" id="PS50135">
    <property type="entry name" value="ZF_ZZ_2"/>
    <property type="match status" value="1"/>
</dbReference>
<keyword evidence="9" id="KW-0010">Activator</keyword>
<organism evidence="18 19">
    <name type="scientific">Petrolisthes cinctipes</name>
    <name type="common">Flat porcelain crab</name>
    <dbReference type="NCBI Taxonomy" id="88211"/>
    <lineage>
        <taxon>Eukaryota</taxon>
        <taxon>Metazoa</taxon>
        <taxon>Ecdysozoa</taxon>
        <taxon>Arthropoda</taxon>
        <taxon>Crustacea</taxon>
        <taxon>Multicrustacea</taxon>
        <taxon>Malacostraca</taxon>
        <taxon>Eumalacostraca</taxon>
        <taxon>Eucarida</taxon>
        <taxon>Decapoda</taxon>
        <taxon>Pleocyemata</taxon>
        <taxon>Anomura</taxon>
        <taxon>Galatheoidea</taxon>
        <taxon>Porcellanidae</taxon>
        <taxon>Petrolisthes</taxon>
    </lineage>
</organism>
<accession>A0AAE1FEF3</accession>
<gene>
    <name evidence="18" type="ORF">Pcinc_023012</name>
</gene>
<dbReference type="Proteomes" id="UP001286313">
    <property type="component" value="Unassembled WGS sequence"/>
</dbReference>
<dbReference type="InterPro" id="IPR043145">
    <property type="entry name" value="Znf_ZZ_sf"/>
</dbReference>
<feature type="domain" description="TAZ-type" evidence="15">
    <location>
        <begin position="101"/>
        <end position="182"/>
    </location>
</feature>
<evidence type="ECO:0000256" key="14">
    <source>
        <dbReference type="PROSITE-ProRule" id="PRU00228"/>
    </source>
</evidence>
<dbReference type="GO" id="GO:0008270">
    <property type="term" value="F:zinc ion binding"/>
    <property type="evidence" value="ECO:0007669"/>
    <property type="project" value="UniProtKB-KW"/>
</dbReference>
<dbReference type="GO" id="GO:0004402">
    <property type="term" value="F:histone acetyltransferase activity"/>
    <property type="evidence" value="ECO:0007669"/>
    <property type="project" value="InterPro"/>
</dbReference>
<keyword evidence="10" id="KW-0804">Transcription</keyword>
<dbReference type="Pfam" id="PF00569">
    <property type="entry name" value="ZZ"/>
    <property type="match status" value="1"/>
</dbReference>
<comment type="caution">
    <text evidence="18">The sequence shown here is derived from an EMBL/GenBank/DDBJ whole genome shotgun (WGS) entry which is preliminary data.</text>
</comment>
<dbReference type="Pfam" id="PF02135">
    <property type="entry name" value="zf-TAZ"/>
    <property type="match status" value="1"/>
</dbReference>
<dbReference type="SMART" id="SM00551">
    <property type="entry name" value="ZnF_TAZ"/>
    <property type="match status" value="1"/>
</dbReference>
<evidence type="ECO:0000256" key="5">
    <source>
        <dbReference type="ARBA" id="ARBA00022771"/>
    </source>
</evidence>
<evidence type="ECO:0000256" key="9">
    <source>
        <dbReference type="ARBA" id="ARBA00023159"/>
    </source>
</evidence>
<evidence type="ECO:0000256" key="7">
    <source>
        <dbReference type="ARBA" id="ARBA00022853"/>
    </source>
</evidence>
<keyword evidence="11" id="KW-0539">Nucleus</keyword>
<feature type="domain" description="CBP/p300-type HAT" evidence="17">
    <location>
        <begin position="1"/>
        <end position="40"/>
    </location>
</feature>
<protein>
    <recommendedName>
        <fullName evidence="2">histone acetyltransferase</fullName>
        <ecNumber evidence="2">2.3.1.48</ecNumber>
    </recommendedName>
</protein>
<evidence type="ECO:0000256" key="4">
    <source>
        <dbReference type="ARBA" id="ARBA00022723"/>
    </source>
</evidence>
<evidence type="ECO:0000256" key="11">
    <source>
        <dbReference type="ARBA" id="ARBA00023242"/>
    </source>
</evidence>
<comment type="catalytic activity">
    <reaction evidence="12">
        <text>L-lysyl-[protein] + acetyl-CoA = N(6)-acetyl-L-lysyl-[protein] + CoA + H(+)</text>
        <dbReference type="Rhea" id="RHEA:45948"/>
        <dbReference type="Rhea" id="RHEA-COMP:9752"/>
        <dbReference type="Rhea" id="RHEA-COMP:10731"/>
        <dbReference type="ChEBI" id="CHEBI:15378"/>
        <dbReference type="ChEBI" id="CHEBI:29969"/>
        <dbReference type="ChEBI" id="CHEBI:57287"/>
        <dbReference type="ChEBI" id="CHEBI:57288"/>
        <dbReference type="ChEBI" id="CHEBI:61930"/>
        <dbReference type="EC" id="2.3.1.48"/>
    </reaction>
</comment>
<feature type="zinc finger region" description="TAZ-type" evidence="13">
    <location>
        <begin position="101"/>
        <end position="182"/>
    </location>
</feature>
<dbReference type="PROSITE" id="PS50134">
    <property type="entry name" value="ZF_TAZ"/>
    <property type="match status" value="1"/>
</dbReference>
<evidence type="ECO:0000313" key="18">
    <source>
        <dbReference type="EMBL" id="KAK3871879.1"/>
    </source>
</evidence>
<dbReference type="InterPro" id="IPR013178">
    <property type="entry name" value="Histone_AcTrfase_Rtt109/CBP"/>
</dbReference>